<name>A0A0M2SPE4_9BACI</name>
<dbReference type="Proteomes" id="UP000034166">
    <property type="component" value="Unassembled WGS sequence"/>
</dbReference>
<dbReference type="AlphaFoldDB" id="A0A0M2SPE4"/>
<gene>
    <name evidence="1" type="ORF">WQ57_21145</name>
</gene>
<comment type="caution">
    <text evidence="1">The sequence shown here is derived from an EMBL/GenBank/DDBJ whole genome shotgun (WGS) entry which is preliminary data.</text>
</comment>
<sequence>MGKQIRFYIDRELEKDLIHFVIANGGEILFEGENLKPISVTSLPEPFSGKGWFTSYLYKADFGELKYISLPNKRLVIDSTKSPVIEFSRTIIRSIGKNKEISGGRFWLEMKYWNGENQLVQKPVELDQWYKALSKWIKEHVPKDKESNSYVSPAIKDLLARGFKLM</sequence>
<dbReference type="PATRIC" id="fig|1408103.3.peg.4649"/>
<reference evidence="1 2" key="1">
    <citation type="submission" date="2015-04" db="EMBL/GenBank/DDBJ databases">
        <title>Taxonomic description and genome sequence of Bacillus campisalis sp. nov., a novel member of the genus Bacillus isolated from solar saltern.</title>
        <authorList>
            <person name="Mathan Kumar R."/>
            <person name="Kaur G."/>
            <person name="Kumar A."/>
            <person name="Singh N.K."/>
            <person name="Kaur N."/>
            <person name="Kumar N."/>
            <person name="Mayilraj S."/>
        </authorList>
    </citation>
    <scope>NUCLEOTIDE SEQUENCE [LARGE SCALE GENOMIC DNA]</scope>
    <source>
        <strain evidence="1 2">SA2-6</strain>
    </source>
</reference>
<keyword evidence="2" id="KW-1185">Reference proteome</keyword>
<evidence type="ECO:0000313" key="2">
    <source>
        <dbReference type="Proteomes" id="UP000034166"/>
    </source>
</evidence>
<dbReference type="OrthoDB" id="2055977at2"/>
<evidence type="ECO:0000313" key="1">
    <source>
        <dbReference type="EMBL" id="KKK36118.1"/>
    </source>
</evidence>
<dbReference type="EMBL" id="LAYY01000041">
    <property type="protein sequence ID" value="KKK36118.1"/>
    <property type="molecule type" value="Genomic_DNA"/>
</dbReference>
<accession>A0A0M2SPE4</accession>
<protein>
    <submittedName>
        <fullName evidence="1">Uncharacterized protein</fullName>
    </submittedName>
</protein>
<dbReference type="RefSeq" id="WP_046525731.1">
    <property type="nucleotide sequence ID" value="NZ_LAYY01000041.1"/>
</dbReference>
<organism evidence="1 2">
    <name type="scientific">Mesobacillus campisalis</name>
    <dbReference type="NCBI Taxonomy" id="1408103"/>
    <lineage>
        <taxon>Bacteria</taxon>
        <taxon>Bacillati</taxon>
        <taxon>Bacillota</taxon>
        <taxon>Bacilli</taxon>
        <taxon>Bacillales</taxon>
        <taxon>Bacillaceae</taxon>
        <taxon>Mesobacillus</taxon>
    </lineage>
</organism>
<proteinExistence type="predicted"/>